<feature type="region of interest" description="Disordered" evidence="1">
    <location>
        <begin position="1"/>
        <end position="46"/>
    </location>
</feature>
<feature type="compositionally biased region" description="Polar residues" evidence="1">
    <location>
        <begin position="14"/>
        <end position="23"/>
    </location>
</feature>
<protein>
    <recommendedName>
        <fullName evidence="2">Fibronectin type-III domain-containing protein</fullName>
    </recommendedName>
</protein>
<dbReference type="SUPFAM" id="SSF49265">
    <property type="entry name" value="Fibronectin type III"/>
    <property type="match status" value="1"/>
</dbReference>
<dbReference type="Gene3D" id="2.60.40.10">
    <property type="entry name" value="Immunoglobulins"/>
    <property type="match status" value="1"/>
</dbReference>
<accession>A0A6C0BH45</accession>
<dbReference type="InterPro" id="IPR036116">
    <property type="entry name" value="FN3_sf"/>
</dbReference>
<dbReference type="CDD" id="cd00063">
    <property type="entry name" value="FN3"/>
    <property type="match status" value="1"/>
</dbReference>
<dbReference type="EMBL" id="MN739158">
    <property type="protein sequence ID" value="QHS91332.1"/>
    <property type="molecule type" value="Genomic_DNA"/>
</dbReference>
<feature type="region of interest" description="Disordered" evidence="1">
    <location>
        <begin position="932"/>
        <end position="967"/>
    </location>
</feature>
<dbReference type="PROSITE" id="PS50853">
    <property type="entry name" value="FN3"/>
    <property type="match status" value="1"/>
</dbReference>
<feature type="domain" description="Fibronectin type-III" evidence="2">
    <location>
        <begin position="650"/>
        <end position="737"/>
    </location>
</feature>
<dbReference type="AlphaFoldDB" id="A0A6C0BH45"/>
<feature type="compositionally biased region" description="Acidic residues" evidence="1">
    <location>
        <begin position="24"/>
        <end position="35"/>
    </location>
</feature>
<organism evidence="3">
    <name type="scientific">viral metagenome</name>
    <dbReference type="NCBI Taxonomy" id="1070528"/>
    <lineage>
        <taxon>unclassified sequences</taxon>
        <taxon>metagenomes</taxon>
        <taxon>organismal metagenomes</taxon>
    </lineage>
</organism>
<sequence>MSQLPGQYYEPYDSDTSNVSDGTDGTDDSEYLSDSEDPRIRRQEDPRYMILESKSMNIPSKELSKDNPTNQYAEYDTKTDISSYKDLVYLNPPKTTRSSLFCVRSDSRDHQVFPSPMNFTIKLPRVYKNINKIQLVQIAFPNNTNKTVTADSAFTSSFVKSLIKDSIAPCCLDTCITTTCAVLDASAMGVVEEGRMNASGTPLMTTISIPDGAYANRNQMGSELTYQANNTPPFNIITYEAFRDIFMNTRDISVLFNEPGECFSSKINNKRYGAHTKENIMNTYYTQQHIDQFPEITEVIAFNAYYYPILKELLATQRAKPFLNTGTLTFDMIMNLVMGTFEGLQSDTYYKIGQLNQSILDTFRKTLTFELRNVNKYQWIHNESTNQFITIHDTLHASLYNDIQKQYQTIFNQELSDHGFNTNSFKTLKSSLLQYNCIYKHLETNLSTILGNYHLVSGYQYRGGDMHSTIESTFHCLSDLQEDSDFTSMFCYQSTIGRIYGNYAGIPMKFSSFQDYHSTLSSYYITIQSTNQTISSIHSAITSRHHEYVSTKYHDVLPQTMIQNQSYMSNQGLPVRFITNRQFYVPGQNIVPHKRKSGNAATNSTNVSAMSFQTLQSPSSDSAMSDVNLTIMPSVSTNSSILNTISSTIPKAPIISTIISGNTQLRVVFIAPDNGGSPITEYQYTRGEGYVRASTLDSPLLITGLTNSTMYQVTMRAVNSVGVGPPSNTVRATPNDDDCNFECNCYDPTKTCCQYCDLELECNCEQSCCAEIQSIISSWYSCLPVNTVINTLAYRLGVLNLSNGSNIISTVNSILPAFNNNLFMSINDEMGFNNLDVAMPENYAVSNETTGQVKLMFAKIMFTGIGKSGDSQTLFQNPLVFETPLGKLDRFTFKIYYDDAALTPVWLANPFVQAETEWNAIINIEEEVSQASRTTGWGPNPTIPIPSNPNATPYLSYTTKDNPNNKK</sequence>
<evidence type="ECO:0000313" key="3">
    <source>
        <dbReference type="EMBL" id="QHS91332.1"/>
    </source>
</evidence>
<dbReference type="InterPro" id="IPR013783">
    <property type="entry name" value="Ig-like_fold"/>
</dbReference>
<proteinExistence type="predicted"/>
<dbReference type="Pfam" id="PF00041">
    <property type="entry name" value="fn3"/>
    <property type="match status" value="1"/>
</dbReference>
<evidence type="ECO:0000259" key="2">
    <source>
        <dbReference type="PROSITE" id="PS50853"/>
    </source>
</evidence>
<reference evidence="3" key="1">
    <citation type="journal article" date="2020" name="Nature">
        <title>Giant virus diversity and host interactions through global metagenomics.</title>
        <authorList>
            <person name="Schulz F."/>
            <person name="Roux S."/>
            <person name="Paez-Espino D."/>
            <person name="Jungbluth S."/>
            <person name="Walsh D.A."/>
            <person name="Denef V.J."/>
            <person name="McMahon K.D."/>
            <person name="Konstantinidis K.T."/>
            <person name="Eloe-Fadrosh E.A."/>
            <person name="Kyrpides N.C."/>
            <person name="Woyke T."/>
        </authorList>
    </citation>
    <scope>NUCLEOTIDE SEQUENCE</scope>
    <source>
        <strain evidence="3">GVMAG-M-3300013004-44</strain>
    </source>
</reference>
<feature type="compositionally biased region" description="Basic and acidic residues" evidence="1">
    <location>
        <begin position="36"/>
        <end position="46"/>
    </location>
</feature>
<dbReference type="InterPro" id="IPR003961">
    <property type="entry name" value="FN3_dom"/>
</dbReference>
<dbReference type="SMART" id="SM00060">
    <property type="entry name" value="FN3"/>
    <property type="match status" value="1"/>
</dbReference>
<evidence type="ECO:0000256" key="1">
    <source>
        <dbReference type="SAM" id="MobiDB-lite"/>
    </source>
</evidence>
<feature type="compositionally biased region" description="Polar residues" evidence="1">
    <location>
        <begin position="955"/>
        <end position="967"/>
    </location>
</feature>
<name>A0A6C0BH45_9ZZZZ</name>